<evidence type="ECO:0000256" key="10">
    <source>
        <dbReference type="ARBA" id="ARBA00070124"/>
    </source>
</evidence>
<dbReference type="PANTHER" id="PTHR23076:SF139">
    <property type="entry name" value="ATP-DEPENDENT ZINC METALLOPROTEASE FTSH 2, CHLOROPLASTIC"/>
    <property type="match status" value="1"/>
</dbReference>
<dbReference type="InterPro" id="IPR041569">
    <property type="entry name" value="AAA_lid_3"/>
</dbReference>
<keyword evidence="4" id="KW-0645">Protease</keyword>
<dbReference type="Pfam" id="PF17862">
    <property type="entry name" value="AAA_lid_3"/>
    <property type="match status" value="1"/>
</dbReference>
<dbReference type="GO" id="GO:0005524">
    <property type="term" value="F:ATP binding"/>
    <property type="evidence" value="ECO:0007669"/>
    <property type="project" value="UniProtKB-KW"/>
</dbReference>
<keyword evidence="7" id="KW-1133">Transmembrane helix</keyword>
<keyword evidence="8" id="KW-0793">Thylakoid</keyword>
<feature type="domain" description="Peptidase M41" evidence="13">
    <location>
        <begin position="267"/>
        <end position="435"/>
    </location>
</feature>
<reference evidence="15 16" key="1">
    <citation type="submission" date="2019-12" db="EMBL/GenBank/DDBJ databases">
        <authorList>
            <person name="Alioto T."/>
            <person name="Alioto T."/>
            <person name="Gomez Garrido J."/>
        </authorList>
    </citation>
    <scope>NUCLEOTIDE SEQUENCE [LARGE SCALE GENOMIC DNA]</scope>
</reference>
<dbReference type="Gene3D" id="1.10.8.60">
    <property type="match status" value="1"/>
</dbReference>
<evidence type="ECO:0000259" key="12">
    <source>
        <dbReference type="Pfam" id="PF00004"/>
    </source>
</evidence>
<dbReference type="GO" id="GO:0009535">
    <property type="term" value="C:chloroplast thylakoid membrane"/>
    <property type="evidence" value="ECO:0007669"/>
    <property type="project" value="TreeGrafter"/>
</dbReference>
<feature type="domain" description="AAA ATPase AAA+ lid" evidence="14">
    <location>
        <begin position="199"/>
        <end position="240"/>
    </location>
</feature>
<dbReference type="Gene3D" id="1.20.58.760">
    <property type="entry name" value="Peptidase M41"/>
    <property type="match status" value="1"/>
</dbReference>
<dbReference type="InterPro" id="IPR037219">
    <property type="entry name" value="Peptidase_M41-like"/>
</dbReference>
<dbReference type="Pfam" id="PF01434">
    <property type="entry name" value="Peptidase_M41"/>
    <property type="match status" value="1"/>
</dbReference>
<evidence type="ECO:0000256" key="4">
    <source>
        <dbReference type="ARBA" id="ARBA00022670"/>
    </source>
</evidence>
<keyword evidence="16" id="KW-1185">Reference proteome</keyword>
<dbReference type="GO" id="GO:0004222">
    <property type="term" value="F:metalloendopeptidase activity"/>
    <property type="evidence" value="ECO:0007669"/>
    <property type="project" value="InterPro"/>
</dbReference>
<evidence type="ECO:0000256" key="1">
    <source>
        <dbReference type="ARBA" id="ARBA00001947"/>
    </source>
</evidence>
<dbReference type="InterPro" id="IPR003960">
    <property type="entry name" value="ATPase_AAA_CS"/>
</dbReference>
<evidence type="ECO:0000259" key="14">
    <source>
        <dbReference type="Pfam" id="PF17862"/>
    </source>
</evidence>
<dbReference type="PROSITE" id="PS00674">
    <property type="entry name" value="AAA"/>
    <property type="match status" value="1"/>
</dbReference>
<dbReference type="SUPFAM" id="SSF140990">
    <property type="entry name" value="FtsH protease domain-like"/>
    <property type="match status" value="1"/>
</dbReference>
<dbReference type="FunFam" id="1.10.8.60:FF:000001">
    <property type="entry name" value="ATP-dependent zinc metalloprotease FtsH"/>
    <property type="match status" value="1"/>
</dbReference>
<keyword evidence="9" id="KW-0472">Membrane</keyword>
<dbReference type="SUPFAM" id="SSF52540">
    <property type="entry name" value="P-loop containing nucleoside triphosphate hydrolases"/>
    <property type="match status" value="1"/>
</dbReference>
<evidence type="ECO:0000259" key="13">
    <source>
        <dbReference type="Pfam" id="PF01434"/>
    </source>
</evidence>
<dbReference type="GO" id="GO:0006508">
    <property type="term" value="P:proteolysis"/>
    <property type="evidence" value="ECO:0007669"/>
    <property type="project" value="UniProtKB-KW"/>
</dbReference>
<dbReference type="Proteomes" id="UP000594638">
    <property type="component" value="Unassembled WGS sequence"/>
</dbReference>
<keyword evidence="11" id="KW-0547">Nucleotide-binding</keyword>
<proteinExistence type="inferred from homology"/>
<comment type="cofactor">
    <cofactor evidence="1">
        <name>Zn(2+)</name>
        <dbReference type="ChEBI" id="CHEBI:29105"/>
    </cofactor>
</comment>
<protein>
    <recommendedName>
        <fullName evidence="10">ATP-dependent zinc metalloprotease FTSH, chloroplastic</fullName>
    </recommendedName>
</protein>
<evidence type="ECO:0000313" key="16">
    <source>
        <dbReference type="Proteomes" id="UP000594638"/>
    </source>
</evidence>
<dbReference type="AlphaFoldDB" id="A0A8S0QYL3"/>
<dbReference type="EMBL" id="CACTIH010002020">
    <property type="protein sequence ID" value="CAA2971626.1"/>
    <property type="molecule type" value="Genomic_DNA"/>
</dbReference>
<keyword evidence="5" id="KW-0812">Transmembrane</keyword>
<dbReference type="InterPro" id="IPR027417">
    <property type="entry name" value="P-loop_NTPase"/>
</dbReference>
<feature type="domain" description="ATPase AAA-type core" evidence="12">
    <location>
        <begin position="71"/>
        <end position="175"/>
    </location>
</feature>
<dbReference type="Gramene" id="OE9A012304T1">
    <property type="protein sequence ID" value="OE9A012304C1"/>
    <property type="gene ID" value="OE9A012304"/>
</dbReference>
<evidence type="ECO:0000256" key="6">
    <source>
        <dbReference type="ARBA" id="ARBA00022801"/>
    </source>
</evidence>
<comment type="similarity">
    <text evidence="2">In the C-terminal section; belongs to the peptidase M41 family.</text>
</comment>
<dbReference type="GO" id="GO:0004176">
    <property type="term" value="F:ATP-dependent peptidase activity"/>
    <property type="evidence" value="ECO:0007669"/>
    <property type="project" value="InterPro"/>
</dbReference>
<name>A0A8S0QYL3_OLEEU</name>
<keyword evidence="6" id="KW-0378">Hydrolase</keyword>
<evidence type="ECO:0000256" key="11">
    <source>
        <dbReference type="RuleBase" id="RU003651"/>
    </source>
</evidence>
<comment type="similarity">
    <text evidence="3">In the N-terminal section; belongs to the AAA ATPase family.</text>
</comment>
<comment type="caution">
    <text evidence="15">The sequence shown here is derived from an EMBL/GenBank/DDBJ whole genome shotgun (WGS) entry which is preliminary data.</text>
</comment>
<dbReference type="GO" id="GO:0016887">
    <property type="term" value="F:ATP hydrolysis activity"/>
    <property type="evidence" value="ECO:0007669"/>
    <property type="project" value="InterPro"/>
</dbReference>
<keyword evidence="11" id="KW-0067">ATP-binding</keyword>
<gene>
    <name evidence="15" type="ORF">OLEA9_A012304</name>
</gene>
<dbReference type="FunFam" id="1.20.58.760:FF:000035">
    <property type="entry name" value="ATP-dependent zinc metalloprotease FTSH 6 chloroplastic"/>
    <property type="match status" value="1"/>
</dbReference>
<comment type="similarity">
    <text evidence="11">Belongs to the AAA ATPase family.</text>
</comment>
<evidence type="ECO:0000256" key="3">
    <source>
        <dbReference type="ARBA" id="ARBA00010550"/>
    </source>
</evidence>
<dbReference type="Pfam" id="PF00004">
    <property type="entry name" value="AAA"/>
    <property type="match status" value="1"/>
</dbReference>
<dbReference type="InterPro" id="IPR003959">
    <property type="entry name" value="ATPase_AAA_core"/>
</dbReference>
<evidence type="ECO:0000256" key="2">
    <source>
        <dbReference type="ARBA" id="ARBA00010044"/>
    </source>
</evidence>
<evidence type="ECO:0000256" key="7">
    <source>
        <dbReference type="ARBA" id="ARBA00022989"/>
    </source>
</evidence>
<evidence type="ECO:0000256" key="8">
    <source>
        <dbReference type="ARBA" id="ARBA00023078"/>
    </source>
</evidence>
<evidence type="ECO:0000313" key="15">
    <source>
        <dbReference type="EMBL" id="CAA2971626.1"/>
    </source>
</evidence>
<dbReference type="PANTHER" id="PTHR23076">
    <property type="entry name" value="METALLOPROTEASE M41 FTSH"/>
    <property type="match status" value="1"/>
</dbReference>
<accession>A0A8S0QYL3</accession>
<dbReference type="InterPro" id="IPR000642">
    <property type="entry name" value="Peptidase_M41"/>
</dbReference>
<dbReference type="OrthoDB" id="1413014at2759"/>
<organism evidence="15 16">
    <name type="scientific">Olea europaea subsp. europaea</name>
    <dbReference type="NCBI Taxonomy" id="158383"/>
    <lineage>
        <taxon>Eukaryota</taxon>
        <taxon>Viridiplantae</taxon>
        <taxon>Streptophyta</taxon>
        <taxon>Embryophyta</taxon>
        <taxon>Tracheophyta</taxon>
        <taxon>Spermatophyta</taxon>
        <taxon>Magnoliopsida</taxon>
        <taxon>eudicotyledons</taxon>
        <taxon>Gunneridae</taxon>
        <taxon>Pentapetalae</taxon>
        <taxon>asterids</taxon>
        <taxon>lamiids</taxon>
        <taxon>Lamiales</taxon>
        <taxon>Oleaceae</taxon>
        <taxon>Oleeae</taxon>
        <taxon>Olea</taxon>
    </lineage>
</organism>
<dbReference type="Gene3D" id="3.40.50.300">
    <property type="entry name" value="P-loop containing nucleotide triphosphate hydrolases"/>
    <property type="match status" value="1"/>
</dbReference>
<evidence type="ECO:0000256" key="9">
    <source>
        <dbReference type="ARBA" id="ARBA00023136"/>
    </source>
</evidence>
<evidence type="ECO:0000256" key="5">
    <source>
        <dbReference type="ARBA" id="ARBA00022692"/>
    </source>
</evidence>
<sequence>MGGPGFPLAFGQSKAKFQMKPNTGVTFDDLAGVGEAKQDFMEIVDFLKKPERSSRYWKDVASQGNCWGSMCSIFSISGSEFVGAGASRVRGLFKKAKENTPCIVFVNEIDAVGRQRGTGIGGGNDERKQTLNQLLTEMDGFEGNTRIIVIAATNCADILDSALLRLERFDRQATVDVPDICGRTDILKVHAGNKKFDSDISLEVIAMRTPGFSGADVANLLNKAAILASRRGKSAISSKENDDSIDKIVAGMEGTIMIYDRWQKQKTLTPGHDPVQKVTLIPCGQARGLTWLIPADDPTLISKQQLYARIVGGLGGRAAEEIIFSEPEVATGAAGDLQRITGLARQMVVTFGMSELGPWSLMDSSGQSADVITRMMARNSMSEKLAEDIDAAVKRISGSAYEIALRQIQNNREAMDKIVEVLLQKETMSGDEFRAMLSEFVEIPAETGVRPTPSPVTV</sequence>
<keyword evidence="15" id="KW-0482">Metalloprotease</keyword>